<reference evidence="2" key="1">
    <citation type="submission" date="2005-10" db="EMBL/GenBank/DDBJ databases">
        <authorList>
            <person name="Loftus B.J."/>
            <person name="Nene V.M."/>
            <person name="Hannick L.I."/>
            <person name="Bidwell S."/>
            <person name="Haas B."/>
            <person name="Amedeo P."/>
            <person name="Orvis J."/>
            <person name="Wortman J.R."/>
            <person name="White O.R."/>
            <person name="Salzberg S."/>
            <person name="Shumway M."/>
            <person name="Koo H."/>
            <person name="Zhao Y."/>
            <person name="Holmes M."/>
            <person name="Miller J."/>
            <person name="Schatz M."/>
            <person name="Pop M."/>
            <person name="Pai G."/>
            <person name="Utterback T."/>
            <person name="Rogers Y.-H."/>
            <person name="Kravitz S."/>
            <person name="Fraser C.M."/>
        </authorList>
    </citation>
    <scope>NUCLEOTIDE SEQUENCE</scope>
    <source>
        <strain evidence="2">Liverpool</strain>
    </source>
</reference>
<dbReference type="OMA" id="KGWHDPN"/>
<proteinExistence type="predicted"/>
<dbReference type="OrthoDB" id="6624851at2759"/>
<organism evidence="2 3">
    <name type="scientific">Aedes aegypti</name>
    <name type="common">Yellowfever mosquito</name>
    <name type="synonym">Culex aegypti</name>
    <dbReference type="NCBI Taxonomy" id="7159"/>
    <lineage>
        <taxon>Eukaryota</taxon>
        <taxon>Metazoa</taxon>
        <taxon>Ecdysozoa</taxon>
        <taxon>Arthropoda</taxon>
        <taxon>Hexapoda</taxon>
        <taxon>Insecta</taxon>
        <taxon>Pterygota</taxon>
        <taxon>Neoptera</taxon>
        <taxon>Endopterygota</taxon>
        <taxon>Diptera</taxon>
        <taxon>Nematocera</taxon>
        <taxon>Culicoidea</taxon>
        <taxon>Culicidae</taxon>
        <taxon>Culicinae</taxon>
        <taxon>Aedini</taxon>
        <taxon>Aedes</taxon>
        <taxon>Stegomyia</taxon>
    </lineage>
</organism>
<reference evidence="2" key="2">
    <citation type="journal article" date="2007" name="Science">
        <title>Genome sequence of Aedes aegypti, a major arbovirus vector.</title>
        <authorList>
            <person name="Nene V."/>
            <person name="Wortman J.R."/>
            <person name="Lawson D."/>
            <person name="Haas B."/>
            <person name="Kodira C."/>
            <person name="Tu Z.J."/>
            <person name="Loftus B."/>
            <person name="Xi Z."/>
            <person name="Megy K."/>
            <person name="Grabherr M."/>
            <person name="Ren Q."/>
            <person name="Zdobnov E.M."/>
            <person name="Lobo N.F."/>
            <person name="Campbell K.S."/>
            <person name="Brown S.E."/>
            <person name="Bonaldo M.F."/>
            <person name="Zhu J."/>
            <person name="Sinkins S.P."/>
            <person name="Hogenkamp D.G."/>
            <person name="Amedeo P."/>
            <person name="Arensburger P."/>
            <person name="Atkinson P.W."/>
            <person name="Bidwell S."/>
            <person name="Biedler J."/>
            <person name="Birney E."/>
            <person name="Bruggner R.V."/>
            <person name="Costas J."/>
            <person name="Coy M.R."/>
            <person name="Crabtree J."/>
            <person name="Crawford M."/>
            <person name="Debruyn B."/>
            <person name="Decaprio D."/>
            <person name="Eiglmeier K."/>
            <person name="Eisenstadt E."/>
            <person name="El-Dorry H."/>
            <person name="Gelbart W.M."/>
            <person name="Gomes S.L."/>
            <person name="Hammond M."/>
            <person name="Hannick L.I."/>
            <person name="Hogan J.R."/>
            <person name="Holmes M.H."/>
            <person name="Jaffe D."/>
            <person name="Johnston J.S."/>
            <person name="Kennedy R.C."/>
            <person name="Koo H."/>
            <person name="Kravitz S."/>
            <person name="Kriventseva E.V."/>
            <person name="Kulp D."/>
            <person name="Labutti K."/>
            <person name="Lee E."/>
            <person name="Li S."/>
            <person name="Lovin D.D."/>
            <person name="Mao C."/>
            <person name="Mauceli E."/>
            <person name="Menck C.F."/>
            <person name="Miller J.R."/>
            <person name="Montgomery P."/>
            <person name="Mori A."/>
            <person name="Nascimento A.L."/>
            <person name="Naveira H.F."/>
            <person name="Nusbaum C."/>
            <person name="O'leary S."/>
            <person name="Orvis J."/>
            <person name="Pertea M."/>
            <person name="Quesneville H."/>
            <person name="Reidenbach K.R."/>
            <person name="Rogers Y.H."/>
            <person name="Roth C.W."/>
            <person name="Schneider J.R."/>
            <person name="Schatz M."/>
            <person name="Shumway M."/>
            <person name="Stanke M."/>
            <person name="Stinson E.O."/>
            <person name="Tubio J.M."/>
            <person name="Vanzee J.P."/>
            <person name="Verjovski-Almeida S."/>
            <person name="Werner D."/>
            <person name="White O."/>
            <person name="Wyder S."/>
            <person name="Zeng Q."/>
            <person name="Zhao Q."/>
            <person name="Zhao Y."/>
            <person name="Hill C.A."/>
            <person name="Raikhel A.S."/>
            <person name="Soares M.B."/>
            <person name="Knudson D.L."/>
            <person name="Lee N.H."/>
            <person name="Galagan J."/>
            <person name="Salzberg S.L."/>
            <person name="Paulsen I.T."/>
            <person name="Dimopoulos G."/>
            <person name="Collins F.H."/>
            <person name="Birren B."/>
            <person name="Fraser-Liggett C.M."/>
            <person name="Severson D.W."/>
        </authorList>
    </citation>
    <scope>NUCLEOTIDE SEQUENCE [LARGE SCALE GENOMIC DNA]</scope>
    <source>
        <strain evidence="2">Liverpool</strain>
    </source>
</reference>
<evidence type="ECO:0000313" key="2">
    <source>
        <dbReference type="EMBL" id="EAT42427.1"/>
    </source>
</evidence>
<evidence type="ECO:0000256" key="1">
    <source>
        <dbReference type="SAM" id="MobiDB-lite"/>
    </source>
</evidence>
<dbReference type="HOGENOM" id="CLU_559235_0_0_1"/>
<dbReference type="AlphaFoldDB" id="A0A1S4FCJ4"/>
<reference evidence="2" key="3">
    <citation type="submission" date="2012-09" db="EMBL/GenBank/DDBJ databases">
        <authorList>
            <consortium name="VectorBase"/>
        </authorList>
    </citation>
    <scope>NUCLEOTIDE SEQUENCE</scope>
    <source>
        <strain evidence="2">Liverpool</strain>
    </source>
</reference>
<feature type="region of interest" description="Disordered" evidence="1">
    <location>
        <begin position="458"/>
        <end position="488"/>
    </location>
</feature>
<dbReference type="EMBL" id="CH477371">
    <property type="protein sequence ID" value="EAT42427.1"/>
    <property type="molecule type" value="Genomic_DNA"/>
</dbReference>
<name>A0A1S4FCJ4_AEDAE</name>
<dbReference type="KEGG" id="aag:5567347"/>
<sequence>MSPNRIFMVELIVEDLQMFSAEQLEGTEDPQQHSAEQADETESTGTCPERCIRFQLANLARCEVCEKDFGSQLDESTSKLGENCMFTLNVDGLREQELSFEISALERGKDGGKKVLGKWAEPANEMLNNLAKNFDNVNERRSSEASIGTALSDDSISKKNFPVSETIRSLYPLQDDKEVVRGCVIVTVRISCLGTRITQKIKLGAKDDQPGVTCFKVTDQEGEEQFMKCVAFDEVAHPHPVLCGDCEKPSLVSLPATPPASVSSREEICSPYDEYTAEMNGNAISIRVEKNSEIKVMLDDEQDNNCTKGCWTSLKLPEGVYALEENYVQREENACRLPVIRGNLKYPARQWSADFLMCKQKRPICAEDYRKRPDQTRSICMQTRDPEEPPTVHPCGIEICKKGWHDPNVDVFVLKLGKNKTTRSEGAANQIELELRTPKGPMYEKRPKETRGVQVIESEFEDFKAPQAEEPKKSKKKATAGKKGAKKK</sequence>
<evidence type="ECO:0000313" key="3">
    <source>
        <dbReference type="Proteomes" id="UP000682892"/>
    </source>
</evidence>
<dbReference type="Proteomes" id="UP000682892">
    <property type="component" value="Unassembled WGS sequence"/>
</dbReference>
<feature type="region of interest" description="Disordered" evidence="1">
    <location>
        <begin position="25"/>
        <end position="44"/>
    </location>
</feature>
<feature type="compositionally biased region" description="Basic and acidic residues" evidence="1">
    <location>
        <begin position="461"/>
        <end position="472"/>
    </location>
</feature>
<dbReference type="Pfam" id="PF14924">
    <property type="entry name" value="MAP10_N"/>
    <property type="match status" value="1"/>
</dbReference>
<feature type="compositionally biased region" description="Basic residues" evidence="1">
    <location>
        <begin position="473"/>
        <end position="488"/>
    </location>
</feature>
<protein>
    <submittedName>
        <fullName evidence="2">AAEL006017-PA</fullName>
    </submittedName>
</protein>
<accession>A0A1S4FCJ4</accession>
<gene>
    <name evidence="2" type="ORF">AaeL_AAEL006017</name>
</gene>